<evidence type="ECO:0000256" key="1">
    <source>
        <dbReference type="SAM" id="MobiDB-lite"/>
    </source>
</evidence>
<proteinExistence type="predicted"/>
<sequence length="169" mass="18353">MSGPGDNGNRWRGRPGQGNQTRGQNQNLERQNSGTHTPNHDAGRQSAINALSGNVWGNTGTRGKGGAGNANERGNTRSPVQAQSEQHIPVKGFNAGDVREYLKKQYDEAVRGQPTAVYHKVQGDSVAKRSSGAWGSRGNMSHLMPNGQDFFTQLKKQLQNLDQRKTTTS</sequence>
<comment type="caution">
    <text evidence="2">The sequence shown here is derived from an EMBL/GenBank/DDBJ whole genome shotgun (WGS) entry which is preliminary data.</text>
</comment>
<feature type="region of interest" description="Disordered" evidence="1">
    <location>
        <begin position="121"/>
        <end position="147"/>
    </location>
</feature>
<organism evidence="2 3">
    <name type="scientific">Delitschia confertaspora ATCC 74209</name>
    <dbReference type="NCBI Taxonomy" id="1513339"/>
    <lineage>
        <taxon>Eukaryota</taxon>
        <taxon>Fungi</taxon>
        <taxon>Dikarya</taxon>
        <taxon>Ascomycota</taxon>
        <taxon>Pezizomycotina</taxon>
        <taxon>Dothideomycetes</taxon>
        <taxon>Pleosporomycetidae</taxon>
        <taxon>Pleosporales</taxon>
        <taxon>Delitschiaceae</taxon>
        <taxon>Delitschia</taxon>
    </lineage>
</organism>
<feature type="region of interest" description="Disordered" evidence="1">
    <location>
        <begin position="1"/>
        <end position="92"/>
    </location>
</feature>
<feature type="compositionally biased region" description="Low complexity" evidence="1">
    <location>
        <begin position="17"/>
        <end position="27"/>
    </location>
</feature>
<evidence type="ECO:0000313" key="2">
    <source>
        <dbReference type="EMBL" id="KAF2199709.1"/>
    </source>
</evidence>
<feature type="compositionally biased region" description="Polar residues" evidence="1">
    <location>
        <begin position="72"/>
        <end position="86"/>
    </location>
</feature>
<accession>A0A9P4JK20</accession>
<gene>
    <name evidence="2" type="ORF">GQ43DRAFT_482224</name>
</gene>
<dbReference type="OrthoDB" id="5598843at2759"/>
<name>A0A9P4JK20_9PLEO</name>
<dbReference type="Proteomes" id="UP000799536">
    <property type="component" value="Unassembled WGS sequence"/>
</dbReference>
<protein>
    <submittedName>
        <fullName evidence="2">Uncharacterized protein</fullName>
    </submittedName>
</protein>
<dbReference type="EMBL" id="ML994060">
    <property type="protein sequence ID" value="KAF2199709.1"/>
    <property type="molecule type" value="Genomic_DNA"/>
</dbReference>
<feature type="compositionally biased region" description="Polar residues" evidence="1">
    <location>
        <begin position="46"/>
        <end position="56"/>
    </location>
</feature>
<evidence type="ECO:0000313" key="3">
    <source>
        <dbReference type="Proteomes" id="UP000799536"/>
    </source>
</evidence>
<feature type="compositionally biased region" description="Polar residues" evidence="1">
    <location>
        <begin position="28"/>
        <end position="37"/>
    </location>
</feature>
<dbReference type="AlphaFoldDB" id="A0A9P4JK20"/>
<keyword evidence="3" id="KW-1185">Reference proteome</keyword>
<reference evidence="2" key="1">
    <citation type="journal article" date="2020" name="Stud. Mycol.">
        <title>101 Dothideomycetes genomes: a test case for predicting lifestyles and emergence of pathogens.</title>
        <authorList>
            <person name="Haridas S."/>
            <person name="Albert R."/>
            <person name="Binder M."/>
            <person name="Bloem J."/>
            <person name="Labutti K."/>
            <person name="Salamov A."/>
            <person name="Andreopoulos B."/>
            <person name="Baker S."/>
            <person name="Barry K."/>
            <person name="Bills G."/>
            <person name="Bluhm B."/>
            <person name="Cannon C."/>
            <person name="Castanera R."/>
            <person name="Culley D."/>
            <person name="Daum C."/>
            <person name="Ezra D."/>
            <person name="Gonzalez J."/>
            <person name="Henrissat B."/>
            <person name="Kuo A."/>
            <person name="Liang C."/>
            <person name="Lipzen A."/>
            <person name="Lutzoni F."/>
            <person name="Magnuson J."/>
            <person name="Mondo S."/>
            <person name="Nolan M."/>
            <person name="Ohm R."/>
            <person name="Pangilinan J."/>
            <person name="Park H.-J."/>
            <person name="Ramirez L."/>
            <person name="Alfaro M."/>
            <person name="Sun H."/>
            <person name="Tritt A."/>
            <person name="Yoshinaga Y."/>
            <person name="Zwiers L.-H."/>
            <person name="Turgeon B."/>
            <person name="Goodwin S."/>
            <person name="Spatafora J."/>
            <person name="Crous P."/>
            <person name="Grigoriev I."/>
        </authorList>
    </citation>
    <scope>NUCLEOTIDE SEQUENCE</scope>
    <source>
        <strain evidence="2">ATCC 74209</strain>
    </source>
</reference>